<keyword evidence="4" id="KW-0472">Membrane</keyword>
<name>A0A9X3N0L5_9ACTN</name>
<accession>A0A9X3N0L5</accession>
<comment type="caution">
    <text evidence="5">The sequence shown here is derived from an EMBL/GenBank/DDBJ whole genome shotgun (WGS) entry which is preliminary data.</text>
</comment>
<dbReference type="GO" id="GO:0016020">
    <property type="term" value="C:membrane"/>
    <property type="evidence" value="ECO:0007669"/>
    <property type="project" value="UniProtKB-SubCell"/>
</dbReference>
<reference evidence="5" key="1">
    <citation type="submission" date="2022-10" db="EMBL/GenBank/DDBJ databases">
        <title>The WGS of Solirubrobacter ginsenosidimutans DSM 21036.</title>
        <authorList>
            <person name="Jiang Z."/>
        </authorList>
    </citation>
    <scope>NUCLEOTIDE SEQUENCE</scope>
    <source>
        <strain evidence="5">DSM 21036</strain>
    </source>
</reference>
<evidence type="ECO:0000256" key="2">
    <source>
        <dbReference type="ARBA" id="ARBA00022692"/>
    </source>
</evidence>
<evidence type="ECO:0000313" key="6">
    <source>
        <dbReference type="Proteomes" id="UP001149140"/>
    </source>
</evidence>
<dbReference type="AlphaFoldDB" id="A0A9X3N0L5"/>
<comment type="subcellular location">
    <subcellularLocation>
        <location evidence="1">Membrane</location>
        <topology evidence="1">Multi-pass membrane protein</topology>
    </subcellularLocation>
</comment>
<proteinExistence type="predicted"/>
<evidence type="ECO:0000313" key="5">
    <source>
        <dbReference type="EMBL" id="MDA0162638.1"/>
    </source>
</evidence>
<evidence type="ECO:0000256" key="4">
    <source>
        <dbReference type="ARBA" id="ARBA00023136"/>
    </source>
</evidence>
<dbReference type="EMBL" id="JAPDOD010000019">
    <property type="protein sequence ID" value="MDA0162638.1"/>
    <property type="molecule type" value="Genomic_DNA"/>
</dbReference>
<keyword evidence="2" id="KW-0812">Transmembrane</keyword>
<dbReference type="InterPro" id="IPR032808">
    <property type="entry name" value="DoxX"/>
</dbReference>
<protein>
    <submittedName>
        <fullName evidence="5">DoxX family membrane protein</fullName>
    </submittedName>
</protein>
<organism evidence="5 6">
    <name type="scientific">Solirubrobacter ginsenosidimutans</name>
    <dbReference type="NCBI Taxonomy" id="490573"/>
    <lineage>
        <taxon>Bacteria</taxon>
        <taxon>Bacillati</taxon>
        <taxon>Actinomycetota</taxon>
        <taxon>Thermoleophilia</taxon>
        <taxon>Solirubrobacterales</taxon>
        <taxon>Solirubrobacteraceae</taxon>
        <taxon>Solirubrobacter</taxon>
    </lineage>
</organism>
<evidence type="ECO:0000256" key="1">
    <source>
        <dbReference type="ARBA" id="ARBA00004141"/>
    </source>
</evidence>
<keyword evidence="3" id="KW-1133">Transmembrane helix</keyword>
<sequence length="131" mass="13737">MLRTVGRGMIATLFLIAGVDVLRHPQPRAEVAHDTLERLRSAVRVVPDDVTAVRANAATQLVAATLLTFGKAPRAAAGVLAASLVPTTLAGHAFWTFDDPAQSAQQRAHFAKNLAILGGLILAALPPEEDG</sequence>
<dbReference type="Pfam" id="PF07681">
    <property type="entry name" value="DoxX"/>
    <property type="match status" value="1"/>
</dbReference>
<gene>
    <name evidence="5" type="ORF">OM076_20360</name>
</gene>
<dbReference type="Proteomes" id="UP001149140">
    <property type="component" value="Unassembled WGS sequence"/>
</dbReference>
<keyword evidence="6" id="KW-1185">Reference proteome</keyword>
<evidence type="ECO:0000256" key="3">
    <source>
        <dbReference type="ARBA" id="ARBA00022989"/>
    </source>
</evidence>